<proteinExistence type="predicted"/>
<evidence type="ECO:0000313" key="1">
    <source>
        <dbReference type="EMBL" id="EEF41079.1"/>
    </source>
</evidence>
<organism evidence="1 2">
    <name type="scientific">Ricinus communis</name>
    <name type="common">Castor bean</name>
    <dbReference type="NCBI Taxonomy" id="3988"/>
    <lineage>
        <taxon>Eukaryota</taxon>
        <taxon>Viridiplantae</taxon>
        <taxon>Streptophyta</taxon>
        <taxon>Embryophyta</taxon>
        <taxon>Tracheophyta</taxon>
        <taxon>Spermatophyta</taxon>
        <taxon>Magnoliopsida</taxon>
        <taxon>eudicotyledons</taxon>
        <taxon>Gunneridae</taxon>
        <taxon>Pentapetalae</taxon>
        <taxon>rosids</taxon>
        <taxon>fabids</taxon>
        <taxon>Malpighiales</taxon>
        <taxon>Euphorbiaceae</taxon>
        <taxon>Acalyphoideae</taxon>
        <taxon>Acalypheae</taxon>
        <taxon>Ricinus</taxon>
    </lineage>
</organism>
<dbReference type="EMBL" id="EQ973875">
    <property type="protein sequence ID" value="EEF41079.1"/>
    <property type="molecule type" value="Genomic_DNA"/>
</dbReference>
<name>B9S5N6_RICCO</name>
<reference evidence="2" key="1">
    <citation type="journal article" date="2010" name="Nat. Biotechnol.">
        <title>Draft genome sequence of the oilseed species Ricinus communis.</title>
        <authorList>
            <person name="Chan A.P."/>
            <person name="Crabtree J."/>
            <person name="Zhao Q."/>
            <person name="Lorenzi H."/>
            <person name="Orvis J."/>
            <person name="Puiu D."/>
            <person name="Melake-Berhan A."/>
            <person name="Jones K.M."/>
            <person name="Redman J."/>
            <person name="Chen G."/>
            <person name="Cahoon E.B."/>
            <person name="Gedil M."/>
            <person name="Stanke M."/>
            <person name="Haas B.J."/>
            <person name="Wortman J.R."/>
            <person name="Fraser-Liggett C.M."/>
            <person name="Ravel J."/>
            <person name="Rabinowicz P.D."/>
        </authorList>
    </citation>
    <scope>NUCLEOTIDE SEQUENCE [LARGE SCALE GENOMIC DNA]</scope>
    <source>
        <strain evidence="2">cv. Hale</strain>
    </source>
</reference>
<evidence type="ECO:0000313" key="2">
    <source>
        <dbReference type="Proteomes" id="UP000008311"/>
    </source>
</evidence>
<accession>B9S5N6</accession>
<sequence length="181" mass="20706">MTNPAATYDKKLNEHYYFHEAKSHKIDNCKTLRHKAKDLLHSAIVLNVATNLFPEHGQNSVNLIAFGEFLVDVIQKIQPCFGFKRLCRGCGDLQHDKKWKVILGYYYPKDVLPQYKSDLVKEDPIIKQLMKTQANISIRGLIQSLYHHCQAFYKALNQCHVPIDLTLEALVATPTATTKPL</sequence>
<dbReference type="Proteomes" id="UP000008311">
    <property type="component" value="Unassembled WGS sequence"/>
</dbReference>
<dbReference type="InParanoid" id="B9S5N6"/>
<protein>
    <submittedName>
        <fullName evidence="1">Uncharacterized protein</fullName>
    </submittedName>
</protein>
<gene>
    <name evidence="1" type="ORF">RCOM_0756790</name>
</gene>
<keyword evidence="2" id="KW-1185">Reference proteome</keyword>
<dbReference type="AlphaFoldDB" id="B9S5N6"/>